<sequence>MDVKIAFLTSDLDEEIYMEQPEGFVLPGNETKRNLESMDLGVLQELHCKCNGKSIATRTLQFVNESMPRYLFLGCNKGGKTPKEIFTKAHKELVKNGQEWLPRLKNLRIMLSCGSTHSAFATSVTVPGGLNRQSCKPILENEPAFKISAISSFVALCFSVTAFLFFLSILTSRYREKDFPMALPRKFPLALTSVWTKMVNPKLEHIKRQRFVCV</sequence>
<gene>
    <name evidence="3" type="ORF">WN944_026587</name>
</gene>
<evidence type="ECO:0000313" key="4">
    <source>
        <dbReference type="Proteomes" id="UP001428341"/>
    </source>
</evidence>
<dbReference type="InterPro" id="IPR026961">
    <property type="entry name" value="PGG_dom"/>
</dbReference>
<dbReference type="EMBL" id="JBCGBO010000024">
    <property type="protein sequence ID" value="KAK9183435.1"/>
    <property type="molecule type" value="Genomic_DNA"/>
</dbReference>
<evidence type="ECO:0000313" key="3">
    <source>
        <dbReference type="EMBL" id="KAK9183435.1"/>
    </source>
</evidence>
<feature type="transmembrane region" description="Helical" evidence="1">
    <location>
        <begin position="149"/>
        <end position="171"/>
    </location>
</feature>
<comment type="caution">
    <text evidence="3">The sequence shown here is derived from an EMBL/GenBank/DDBJ whole genome shotgun (WGS) entry which is preliminary data.</text>
</comment>
<dbReference type="AlphaFoldDB" id="A0AAP0LYB5"/>
<name>A0AAP0LYB5_9ROSI</name>
<protein>
    <recommendedName>
        <fullName evidence="2">PGG domain-containing protein</fullName>
    </recommendedName>
</protein>
<dbReference type="Pfam" id="PF13962">
    <property type="entry name" value="PGG"/>
    <property type="match status" value="1"/>
</dbReference>
<keyword evidence="4" id="KW-1185">Reference proteome</keyword>
<keyword evidence="1" id="KW-0472">Membrane</keyword>
<evidence type="ECO:0000259" key="2">
    <source>
        <dbReference type="Pfam" id="PF13962"/>
    </source>
</evidence>
<evidence type="ECO:0000256" key="1">
    <source>
        <dbReference type="SAM" id="Phobius"/>
    </source>
</evidence>
<dbReference type="PANTHER" id="PTHR24177">
    <property type="entry name" value="CASKIN"/>
    <property type="match status" value="1"/>
</dbReference>
<organism evidence="3 4">
    <name type="scientific">Citrus x changshan-huyou</name>
    <dbReference type="NCBI Taxonomy" id="2935761"/>
    <lineage>
        <taxon>Eukaryota</taxon>
        <taxon>Viridiplantae</taxon>
        <taxon>Streptophyta</taxon>
        <taxon>Embryophyta</taxon>
        <taxon>Tracheophyta</taxon>
        <taxon>Spermatophyta</taxon>
        <taxon>Magnoliopsida</taxon>
        <taxon>eudicotyledons</taxon>
        <taxon>Gunneridae</taxon>
        <taxon>Pentapetalae</taxon>
        <taxon>rosids</taxon>
        <taxon>malvids</taxon>
        <taxon>Sapindales</taxon>
        <taxon>Rutaceae</taxon>
        <taxon>Aurantioideae</taxon>
        <taxon>Citrus</taxon>
    </lineage>
</organism>
<proteinExistence type="predicted"/>
<dbReference type="Proteomes" id="UP001428341">
    <property type="component" value="Unassembled WGS sequence"/>
</dbReference>
<reference evidence="3 4" key="1">
    <citation type="submission" date="2024-05" db="EMBL/GenBank/DDBJ databases">
        <title>Haplotype-resolved chromosome-level genome assembly of Huyou (Citrus changshanensis).</title>
        <authorList>
            <person name="Miao C."/>
            <person name="Chen W."/>
            <person name="Wu Y."/>
            <person name="Wang L."/>
            <person name="Zhao S."/>
            <person name="Grierson D."/>
            <person name="Xu C."/>
            <person name="Chen K."/>
        </authorList>
    </citation>
    <scope>NUCLEOTIDE SEQUENCE [LARGE SCALE GENOMIC DNA]</scope>
    <source>
        <strain evidence="3">01-14</strain>
        <tissue evidence="3">Leaf</tissue>
    </source>
</reference>
<keyword evidence="1" id="KW-0812">Transmembrane</keyword>
<accession>A0AAP0LYB5</accession>
<feature type="domain" description="PGG" evidence="2">
    <location>
        <begin position="100"/>
        <end position="199"/>
    </location>
</feature>
<keyword evidence="1" id="KW-1133">Transmembrane helix</keyword>
<dbReference type="GO" id="GO:0016020">
    <property type="term" value="C:membrane"/>
    <property type="evidence" value="ECO:0007669"/>
    <property type="project" value="TreeGrafter"/>
</dbReference>
<dbReference type="PANTHER" id="PTHR24177:SF470">
    <property type="entry name" value="ANKYRIN REPEAT PROTEIN"/>
    <property type="match status" value="1"/>
</dbReference>